<organism evidence="2">
    <name type="scientific">uncultured Cytophagales bacterium</name>
    <dbReference type="NCBI Taxonomy" id="158755"/>
    <lineage>
        <taxon>Bacteria</taxon>
        <taxon>Pseudomonadati</taxon>
        <taxon>Bacteroidota</taxon>
        <taxon>Sphingobacteriia</taxon>
        <taxon>Sphingobacteriales</taxon>
        <taxon>environmental samples</taxon>
    </lineage>
</organism>
<accession>A0A6J4JIK0</accession>
<feature type="region of interest" description="Disordered" evidence="1">
    <location>
        <begin position="1"/>
        <end position="51"/>
    </location>
</feature>
<dbReference type="EMBL" id="CADCTQ010000298">
    <property type="protein sequence ID" value="CAA9278116.1"/>
    <property type="molecule type" value="Genomic_DNA"/>
</dbReference>
<feature type="compositionally biased region" description="Gly residues" evidence="1">
    <location>
        <begin position="40"/>
        <end position="51"/>
    </location>
</feature>
<dbReference type="AlphaFoldDB" id="A0A6J4JIK0"/>
<name>A0A6J4JIK0_9SPHI</name>
<reference evidence="2" key="1">
    <citation type="submission" date="2020-02" db="EMBL/GenBank/DDBJ databases">
        <authorList>
            <person name="Meier V. D."/>
        </authorList>
    </citation>
    <scope>NUCLEOTIDE SEQUENCE</scope>
    <source>
        <strain evidence="2">AVDCRST_MAG56</strain>
    </source>
</reference>
<sequence>MGVVCPKSSYPLPQPTTFPVNPASGMIGTNEKRRPQTGGKETGGGVPGLGW</sequence>
<protein>
    <submittedName>
        <fullName evidence="2">Uncharacterized protein</fullName>
    </submittedName>
</protein>
<evidence type="ECO:0000256" key="1">
    <source>
        <dbReference type="SAM" id="MobiDB-lite"/>
    </source>
</evidence>
<evidence type="ECO:0000313" key="2">
    <source>
        <dbReference type="EMBL" id="CAA9278116.1"/>
    </source>
</evidence>
<gene>
    <name evidence="2" type="ORF">AVDCRST_MAG56-3526</name>
</gene>
<proteinExistence type="predicted"/>